<protein>
    <submittedName>
        <fullName evidence="1">Uncharacterized protein</fullName>
    </submittedName>
</protein>
<dbReference type="EMBL" id="AWTC01000026">
    <property type="protein sequence ID" value="EST10316.1"/>
    <property type="molecule type" value="Genomic_DNA"/>
</dbReference>
<dbReference type="Proteomes" id="UP000018296">
    <property type="component" value="Unassembled WGS sequence"/>
</dbReference>
<dbReference type="OrthoDB" id="2991071at2"/>
<evidence type="ECO:0000313" key="2">
    <source>
        <dbReference type="Proteomes" id="UP000018296"/>
    </source>
</evidence>
<sequence>MKVHKDVDKFSMVVDRVAKQRNGLMPLIASIGIGAACYQMLKPNNRVGQAVKSRMEKMADQKQLFPED</sequence>
<gene>
    <name evidence="1" type="ORF">P343_17855</name>
</gene>
<dbReference type="eggNOG" id="ENOG502ZGTD">
    <property type="taxonomic scope" value="Bacteria"/>
</dbReference>
<proteinExistence type="predicted"/>
<evidence type="ECO:0000313" key="1">
    <source>
        <dbReference type="EMBL" id="EST10316.1"/>
    </source>
</evidence>
<reference evidence="1 2" key="1">
    <citation type="journal article" date="2013" name="Genome Announc.">
        <title>Genome Sequence of Sporolactobacillus laevolacticus DSM442, an Efficient Polymer-Grade D-Lactate Producer from Agricultural Waste Cottonseed as a Nitrogen Source.</title>
        <authorList>
            <person name="Wang H."/>
            <person name="Wang L."/>
            <person name="Ju J."/>
            <person name="Yu B."/>
            <person name="Ma Y."/>
        </authorList>
    </citation>
    <scope>NUCLEOTIDE SEQUENCE [LARGE SCALE GENOMIC DNA]</scope>
    <source>
        <strain evidence="1 2">DSM 442</strain>
    </source>
</reference>
<dbReference type="RefSeq" id="WP_023511750.1">
    <property type="nucleotide sequence ID" value="NZ_AWTC01000026.1"/>
</dbReference>
<dbReference type="AlphaFoldDB" id="V6IV38"/>
<keyword evidence="2" id="KW-1185">Reference proteome</keyword>
<comment type="caution">
    <text evidence="1">The sequence shown here is derived from an EMBL/GenBank/DDBJ whole genome shotgun (WGS) entry which is preliminary data.</text>
</comment>
<organism evidence="1 2">
    <name type="scientific">Sporolactobacillus laevolacticus DSM 442</name>
    <dbReference type="NCBI Taxonomy" id="1395513"/>
    <lineage>
        <taxon>Bacteria</taxon>
        <taxon>Bacillati</taxon>
        <taxon>Bacillota</taxon>
        <taxon>Bacilli</taxon>
        <taxon>Bacillales</taxon>
        <taxon>Sporolactobacillaceae</taxon>
        <taxon>Sporolactobacillus</taxon>
    </lineage>
</organism>
<name>V6IV38_9BACL</name>
<dbReference type="PATRIC" id="fig|1395513.3.peg.3617"/>
<accession>V6IV38</accession>